<dbReference type="EMBL" id="MU005782">
    <property type="protein sequence ID" value="KAF2704466.1"/>
    <property type="molecule type" value="Genomic_DNA"/>
</dbReference>
<feature type="chain" id="PRO_5026296070" evidence="1">
    <location>
        <begin position="18"/>
        <end position="371"/>
    </location>
</feature>
<accession>A0A6G1JV28</accession>
<name>A0A6G1JV28_9PLEO</name>
<dbReference type="AlphaFoldDB" id="A0A6G1JV28"/>
<keyword evidence="3" id="KW-1185">Reference proteome</keyword>
<dbReference type="Proteomes" id="UP000799428">
    <property type="component" value="Unassembled WGS sequence"/>
</dbReference>
<evidence type="ECO:0000313" key="3">
    <source>
        <dbReference type="Proteomes" id="UP000799428"/>
    </source>
</evidence>
<keyword evidence="1" id="KW-0732">Signal</keyword>
<reference evidence="2" key="1">
    <citation type="journal article" date="2020" name="Stud. Mycol.">
        <title>101 Dothideomycetes genomes: a test case for predicting lifestyles and emergence of pathogens.</title>
        <authorList>
            <person name="Haridas S."/>
            <person name="Albert R."/>
            <person name="Binder M."/>
            <person name="Bloem J."/>
            <person name="Labutti K."/>
            <person name="Salamov A."/>
            <person name="Andreopoulos B."/>
            <person name="Baker S."/>
            <person name="Barry K."/>
            <person name="Bills G."/>
            <person name="Bluhm B."/>
            <person name="Cannon C."/>
            <person name="Castanera R."/>
            <person name="Culley D."/>
            <person name="Daum C."/>
            <person name="Ezra D."/>
            <person name="Gonzalez J."/>
            <person name="Henrissat B."/>
            <person name="Kuo A."/>
            <person name="Liang C."/>
            <person name="Lipzen A."/>
            <person name="Lutzoni F."/>
            <person name="Magnuson J."/>
            <person name="Mondo S."/>
            <person name="Nolan M."/>
            <person name="Ohm R."/>
            <person name="Pangilinan J."/>
            <person name="Park H.-J."/>
            <person name="Ramirez L."/>
            <person name="Alfaro M."/>
            <person name="Sun H."/>
            <person name="Tritt A."/>
            <person name="Yoshinaga Y."/>
            <person name="Zwiers L.-H."/>
            <person name="Turgeon B."/>
            <person name="Goodwin S."/>
            <person name="Spatafora J."/>
            <person name="Crous P."/>
            <person name="Grigoriev I."/>
        </authorList>
    </citation>
    <scope>NUCLEOTIDE SEQUENCE</scope>
    <source>
        <strain evidence="2">CBS 279.74</strain>
    </source>
</reference>
<feature type="signal peptide" evidence="1">
    <location>
        <begin position="1"/>
        <end position="17"/>
    </location>
</feature>
<evidence type="ECO:0000313" key="2">
    <source>
        <dbReference type="EMBL" id="KAF2704466.1"/>
    </source>
</evidence>
<organism evidence="2 3">
    <name type="scientific">Pleomassaria siparia CBS 279.74</name>
    <dbReference type="NCBI Taxonomy" id="1314801"/>
    <lineage>
        <taxon>Eukaryota</taxon>
        <taxon>Fungi</taxon>
        <taxon>Dikarya</taxon>
        <taxon>Ascomycota</taxon>
        <taxon>Pezizomycotina</taxon>
        <taxon>Dothideomycetes</taxon>
        <taxon>Pleosporomycetidae</taxon>
        <taxon>Pleosporales</taxon>
        <taxon>Pleomassariaceae</taxon>
        <taxon>Pleomassaria</taxon>
    </lineage>
</organism>
<dbReference type="OrthoDB" id="3643156at2759"/>
<evidence type="ECO:0000256" key="1">
    <source>
        <dbReference type="SAM" id="SignalP"/>
    </source>
</evidence>
<protein>
    <submittedName>
        <fullName evidence="2">Uncharacterized protein</fullName>
    </submittedName>
</protein>
<sequence>MRLTSSVSLLPLALVAGTVIPARPFSPPPDEVLGEVLGVGIHFTTSYAIAAARYERGFVEHLVRVSGSDEYIEAMARWADADNKRSCETKREKMQCATTRASRRANKLAGQPATRDVGILAAFLNEVKAEVETKLEVAAESRGHSGAVHITNILPVFPILPALEEEDIQDVMDYAGFNWQSVDGKGSHVFHETNAAYGGLNLGMCASWKDQQVCAHQEERYRSSPSDVLFLNLDAGSFSAALQRMTATTASNAVSASAIDVTLGWESLPVHEIARAKFWAKVQELIVGVAVALERAPDEIVLMGEWAKDAEFQEVVRNTLWELFDLDVKGSMAGGRGEEGWLAPMRGAAEMAGRAEWWSRQVGTTEELLEL</sequence>
<proteinExistence type="predicted"/>
<gene>
    <name evidence="2" type="ORF">K504DRAFT_461225</name>
</gene>